<organism evidence="2 3">
    <name type="scientific">Fragilariopsis cylindrus CCMP1102</name>
    <dbReference type="NCBI Taxonomy" id="635003"/>
    <lineage>
        <taxon>Eukaryota</taxon>
        <taxon>Sar</taxon>
        <taxon>Stramenopiles</taxon>
        <taxon>Ochrophyta</taxon>
        <taxon>Bacillariophyta</taxon>
        <taxon>Bacillariophyceae</taxon>
        <taxon>Bacillariophycidae</taxon>
        <taxon>Bacillariales</taxon>
        <taxon>Bacillariaceae</taxon>
        <taxon>Fragilariopsis</taxon>
    </lineage>
</organism>
<dbReference type="InParanoid" id="A0A1E7FT45"/>
<gene>
    <name evidence="2" type="ORF">FRACYDRAFT_234912</name>
</gene>
<name>A0A1E7FT45_9STRA</name>
<reference evidence="2 3" key="1">
    <citation type="submission" date="2016-09" db="EMBL/GenBank/DDBJ databases">
        <title>Extensive genetic diversity and differential bi-allelic expression allows diatom success in the polar Southern Ocean.</title>
        <authorList>
            <consortium name="DOE Joint Genome Institute"/>
            <person name="Mock T."/>
            <person name="Otillar R.P."/>
            <person name="Strauss J."/>
            <person name="Dupont C."/>
            <person name="Frickenhaus S."/>
            <person name="Maumus F."/>
            <person name="Mcmullan M."/>
            <person name="Sanges R."/>
            <person name="Schmutz J."/>
            <person name="Toseland A."/>
            <person name="Valas R."/>
            <person name="Veluchamy A."/>
            <person name="Ward B.J."/>
            <person name="Allen A."/>
            <person name="Barry K."/>
            <person name="Falciatore A."/>
            <person name="Ferrante M."/>
            <person name="Fortunato A.E."/>
            <person name="Gloeckner G."/>
            <person name="Gruber A."/>
            <person name="Hipkin R."/>
            <person name="Janech M."/>
            <person name="Kroth P."/>
            <person name="Leese F."/>
            <person name="Lindquist E."/>
            <person name="Lyon B.R."/>
            <person name="Martin J."/>
            <person name="Mayer C."/>
            <person name="Parker M."/>
            <person name="Quesneville H."/>
            <person name="Raymond J."/>
            <person name="Uhlig C."/>
            <person name="Valentin K.U."/>
            <person name="Worden A.Z."/>
            <person name="Armbrust E.V."/>
            <person name="Bowler C."/>
            <person name="Green B."/>
            <person name="Moulton V."/>
            <person name="Van Oosterhout C."/>
            <person name="Grigoriev I."/>
        </authorList>
    </citation>
    <scope>NUCLEOTIDE SEQUENCE [LARGE SCALE GENOMIC DNA]</scope>
    <source>
        <strain evidence="2 3">CCMP1102</strain>
    </source>
</reference>
<dbReference type="EMBL" id="KV784354">
    <property type="protein sequence ID" value="OEU21284.1"/>
    <property type="molecule type" value="Genomic_DNA"/>
</dbReference>
<sequence length="176" mass="19168">MMMSFPRFLFISILYVFVLAAAHHINGVEIHDEFGREASRLLLQKFTVDRENREISGLEELITSMSMSMDMGLEKRRKATIPPVASSNVYQVSSLSSSTNTAFEKSDAPSIDSITFDSDSLPKELTANAIVSTTVADISDDIELSNSAAQVSPIGTLSSIKVVMIVCFSLAAIILI</sequence>
<feature type="chain" id="PRO_5009193566" evidence="1">
    <location>
        <begin position="28"/>
        <end position="176"/>
    </location>
</feature>
<accession>A0A1E7FT45</accession>
<evidence type="ECO:0000313" key="2">
    <source>
        <dbReference type="EMBL" id="OEU21284.1"/>
    </source>
</evidence>
<keyword evidence="1" id="KW-0732">Signal</keyword>
<keyword evidence="3" id="KW-1185">Reference proteome</keyword>
<evidence type="ECO:0000256" key="1">
    <source>
        <dbReference type="SAM" id="SignalP"/>
    </source>
</evidence>
<feature type="signal peptide" evidence="1">
    <location>
        <begin position="1"/>
        <end position="27"/>
    </location>
</feature>
<evidence type="ECO:0000313" key="3">
    <source>
        <dbReference type="Proteomes" id="UP000095751"/>
    </source>
</evidence>
<protein>
    <submittedName>
        <fullName evidence="2">Uncharacterized protein</fullName>
    </submittedName>
</protein>
<proteinExistence type="predicted"/>
<dbReference type="Proteomes" id="UP000095751">
    <property type="component" value="Unassembled WGS sequence"/>
</dbReference>
<dbReference type="AlphaFoldDB" id="A0A1E7FT45"/>
<dbReference type="KEGG" id="fcy:FRACYDRAFT_234912"/>